<dbReference type="AlphaFoldDB" id="A0A1H7QB85"/>
<accession>A0A1H7QB85</accession>
<dbReference type="SUPFAM" id="SSF53383">
    <property type="entry name" value="PLP-dependent transferases"/>
    <property type="match status" value="1"/>
</dbReference>
<protein>
    <submittedName>
        <fullName evidence="3">Selenocysteine lyase/Cysteine desulfurase</fullName>
    </submittedName>
</protein>
<dbReference type="EMBL" id="FNZR01000005">
    <property type="protein sequence ID" value="SEL45089.1"/>
    <property type="molecule type" value="Genomic_DNA"/>
</dbReference>
<sequence length="426" mass="47915">MDAVRPFQIHYQTINQLFFNQPILTLSLASVRYRTPTVRKRTVLGTYLANLCPCFLNRILHLYVMDSALFPVLQHCTYLNTPSSGILSQPILDWRRQHDEAFAVQGSQFRVTSEPLLQATKQAIAEFFNGSVDRTFLLPNFSYGFNTLLSCLPSSYRYLLLDEDYPSVNYGVERLGLSRNYVSIDEYLEDRVADGVNVHRPDVLALSLVQYVSGIKIDFGFLKDLKRQHPQLLIIADGTQYCGTEPFDFATSGIDVLLASGYKWMLAGYGNGFVMVKENIPELLIPVGKDAPKPGLHHLLGKSDLSFTFEPGHQDTLAVGTLQQAINAFRTMDFSGESNQLSTLVTAAREAFMERKLLNGSVIKRLHTHGTFFNLNGDQRLFDKLTEARISCAMRGPGIRVGFHIYNTHADLARLLDVLDGRNGNY</sequence>
<dbReference type="InterPro" id="IPR015424">
    <property type="entry name" value="PyrdxlP-dep_Trfase"/>
</dbReference>
<dbReference type="GO" id="GO:0016829">
    <property type="term" value="F:lyase activity"/>
    <property type="evidence" value="ECO:0007669"/>
    <property type="project" value="UniProtKB-KW"/>
</dbReference>
<gene>
    <name evidence="3" type="ORF">SAMN05421740_105271</name>
</gene>
<dbReference type="InterPro" id="IPR015422">
    <property type="entry name" value="PyrdxlP-dep_Trfase_small"/>
</dbReference>
<dbReference type="Gene3D" id="3.40.640.10">
    <property type="entry name" value="Type I PLP-dependent aspartate aminotransferase-like (Major domain)"/>
    <property type="match status" value="1"/>
</dbReference>
<dbReference type="Proteomes" id="UP000198916">
    <property type="component" value="Unassembled WGS sequence"/>
</dbReference>
<evidence type="ECO:0000313" key="4">
    <source>
        <dbReference type="Proteomes" id="UP000198916"/>
    </source>
</evidence>
<reference evidence="4" key="1">
    <citation type="submission" date="2016-10" db="EMBL/GenBank/DDBJ databases">
        <authorList>
            <person name="Varghese N."/>
            <person name="Submissions S."/>
        </authorList>
    </citation>
    <scope>NUCLEOTIDE SEQUENCE [LARGE SCALE GENOMIC DNA]</scope>
    <source>
        <strain evidence="4">Jip14</strain>
    </source>
</reference>
<keyword evidence="3" id="KW-0456">Lyase</keyword>
<evidence type="ECO:0000259" key="2">
    <source>
        <dbReference type="Pfam" id="PF00266"/>
    </source>
</evidence>
<keyword evidence="4" id="KW-1185">Reference proteome</keyword>
<feature type="domain" description="Aminotransferase class V" evidence="2">
    <location>
        <begin position="192"/>
        <end position="414"/>
    </location>
</feature>
<keyword evidence="1" id="KW-0663">Pyridoxal phosphate</keyword>
<proteinExistence type="predicted"/>
<dbReference type="Pfam" id="PF00266">
    <property type="entry name" value="Aminotran_5"/>
    <property type="match status" value="1"/>
</dbReference>
<dbReference type="InterPro" id="IPR015421">
    <property type="entry name" value="PyrdxlP-dep_Trfase_major"/>
</dbReference>
<name>A0A1H7QB85_9SPHI</name>
<evidence type="ECO:0000313" key="3">
    <source>
        <dbReference type="EMBL" id="SEL45089.1"/>
    </source>
</evidence>
<evidence type="ECO:0000256" key="1">
    <source>
        <dbReference type="ARBA" id="ARBA00022898"/>
    </source>
</evidence>
<organism evidence="3 4">
    <name type="scientific">Parapedobacter koreensis</name>
    <dbReference type="NCBI Taxonomy" id="332977"/>
    <lineage>
        <taxon>Bacteria</taxon>
        <taxon>Pseudomonadati</taxon>
        <taxon>Bacteroidota</taxon>
        <taxon>Sphingobacteriia</taxon>
        <taxon>Sphingobacteriales</taxon>
        <taxon>Sphingobacteriaceae</taxon>
        <taxon>Parapedobacter</taxon>
    </lineage>
</organism>
<dbReference type="InterPro" id="IPR000192">
    <property type="entry name" value="Aminotrans_V_dom"/>
</dbReference>
<dbReference type="Gene3D" id="3.90.1150.10">
    <property type="entry name" value="Aspartate Aminotransferase, domain 1"/>
    <property type="match status" value="1"/>
</dbReference>
<dbReference type="STRING" id="332977.SAMN05421740_105271"/>